<dbReference type="EMBL" id="CP061800">
    <property type="protein sequence ID" value="QTA86689.1"/>
    <property type="molecule type" value="Genomic_DNA"/>
</dbReference>
<evidence type="ECO:0000313" key="3">
    <source>
        <dbReference type="Proteomes" id="UP000663722"/>
    </source>
</evidence>
<gene>
    <name evidence="2" type="ORF">dnm_027130</name>
</gene>
<evidence type="ECO:0000313" key="2">
    <source>
        <dbReference type="EMBL" id="QTA86689.1"/>
    </source>
</evidence>
<dbReference type="Proteomes" id="UP000663722">
    <property type="component" value="Chromosome"/>
</dbReference>
<dbReference type="KEGG" id="dmm:dnm_027130"/>
<accession>A0A975BJ52</accession>
<proteinExistence type="predicted"/>
<protein>
    <submittedName>
        <fullName evidence="2">Uncharacterized protein</fullName>
    </submittedName>
</protein>
<keyword evidence="3" id="KW-1185">Reference proteome</keyword>
<organism evidence="2 3">
    <name type="scientific">Desulfonema magnum</name>
    <dbReference type="NCBI Taxonomy" id="45655"/>
    <lineage>
        <taxon>Bacteria</taxon>
        <taxon>Pseudomonadati</taxon>
        <taxon>Thermodesulfobacteriota</taxon>
        <taxon>Desulfobacteria</taxon>
        <taxon>Desulfobacterales</taxon>
        <taxon>Desulfococcaceae</taxon>
        <taxon>Desulfonema</taxon>
    </lineage>
</organism>
<evidence type="ECO:0000256" key="1">
    <source>
        <dbReference type="SAM" id="MobiDB-lite"/>
    </source>
</evidence>
<dbReference type="AlphaFoldDB" id="A0A975BJ52"/>
<feature type="region of interest" description="Disordered" evidence="1">
    <location>
        <begin position="1"/>
        <end position="23"/>
    </location>
</feature>
<name>A0A975BJ52_9BACT</name>
<reference evidence="2" key="1">
    <citation type="journal article" date="2021" name="Microb. Physiol.">
        <title>Proteogenomic Insights into the Physiology of Marine, Sulfate-Reducing, Filamentous Desulfonema limicola and Desulfonema magnum.</title>
        <authorList>
            <person name="Schnaars V."/>
            <person name="Wohlbrand L."/>
            <person name="Scheve S."/>
            <person name="Hinrichs C."/>
            <person name="Reinhardt R."/>
            <person name="Rabus R."/>
        </authorList>
    </citation>
    <scope>NUCLEOTIDE SEQUENCE</scope>
    <source>
        <strain evidence="2">4be13</strain>
    </source>
</reference>
<sequence>MRTSVTSAGAGVTSAEASQMSPENPLRLQLLLCQCHNPPD</sequence>